<gene>
    <name evidence="1" type="ORF">ACFOZ4_36030</name>
</gene>
<keyword evidence="2" id="KW-1185">Reference proteome</keyword>
<dbReference type="Proteomes" id="UP001595816">
    <property type="component" value="Unassembled WGS sequence"/>
</dbReference>
<evidence type="ECO:0000313" key="2">
    <source>
        <dbReference type="Proteomes" id="UP001595816"/>
    </source>
</evidence>
<name>A0ABV8LYB3_9ACTN</name>
<evidence type="ECO:0000313" key="1">
    <source>
        <dbReference type="EMBL" id="MFC4136046.1"/>
    </source>
</evidence>
<proteinExistence type="predicted"/>
<organism evidence="1 2">
    <name type="scientific">Hamadaea flava</name>
    <dbReference type="NCBI Taxonomy" id="1742688"/>
    <lineage>
        <taxon>Bacteria</taxon>
        <taxon>Bacillati</taxon>
        <taxon>Actinomycetota</taxon>
        <taxon>Actinomycetes</taxon>
        <taxon>Micromonosporales</taxon>
        <taxon>Micromonosporaceae</taxon>
        <taxon>Hamadaea</taxon>
    </lineage>
</organism>
<dbReference type="Gene3D" id="2.115.10.10">
    <property type="entry name" value="Tachylectin 2"/>
    <property type="match status" value="1"/>
</dbReference>
<dbReference type="RefSeq" id="WP_253762671.1">
    <property type="nucleotide sequence ID" value="NZ_JAMZDZ010000001.1"/>
</dbReference>
<dbReference type="EMBL" id="JBHSAY010000028">
    <property type="protein sequence ID" value="MFC4136046.1"/>
    <property type="molecule type" value="Genomic_DNA"/>
</dbReference>
<sequence>MRLIPLRPGTAATLGGSTWADRWPQGSASIYGVRSDGRLTYAVVDAATGARTHGPVVSSGSLGFVPAAMATLNLTTVLATTASGDLHRIDVLANNTSLTFNAPVHLGDGWPTGLLAYDGDGHLYGIADGELTRWTVTASKPEAANLTGPLVIGSGFALTTLTTTGPDRLLGTAPDGRPTSYRIRGANDWTVAASTTPFSPDLTSLVSPGGGVCFGHLPDGSLHRFLDRSPAGDGTDLVETGTVDTDGWRQVILSAQPRTVS</sequence>
<accession>A0ABV8LYB3</accession>
<comment type="caution">
    <text evidence="1">The sequence shown here is derived from an EMBL/GenBank/DDBJ whole genome shotgun (WGS) entry which is preliminary data.</text>
</comment>
<protein>
    <submittedName>
        <fullName evidence="1">Uncharacterized protein</fullName>
    </submittedName>
</protein>
<reference evidence="2" key="1">
    <citation type="journal article" date="2019" name="Int. J. Syst. Evol. Microbiol.">
        <title>The Global Catalogue of Microorganisms (GCM) 10K type strain sequencing project: providing services to taxonomists for standard genome sequencing and annotation.</title>
        <authorList>
            <consortium name="The Broad Institute Genomics Platform"/>
            <consortium name="The Broad Institute Genome Sequencing Center for Infectious Disease"/>
            <person name="Wu L."/>
            <person name="Ma J."/>
        </authorList>
    </citation>
    <scope>NUCLEOTIDE SEQUENCE [LARGE SCALE GENOMIC DNA]</scope>
    <source>
        <strain evidence="2">CGMCC 4.7289</strain>
    </source>
</reference>